<dbReference type="RefSeq" id="WP_199261319.1">
    <property type="nucleotide sequence ID" value="NZ_CP054140.1"/>
</dbReference>
<accession>A0A7T5VDB6</accession>
<dbReference type="EMBL" id="CP054140">
    <property type="protein sequence ID" value="QQG65809.1"/>
    <property type="molecule type" value="Genomic_DNA"/>
</dbReference>
<dbReference type="AlphaFoldDB" id="A0A7T5VDB6"/>
<dbReference type="GO" id="GO:0003676">
    <property type="term" value="F:nucleic acid binding"/>
    <property type="evidence" value="ECO:0007669"/>
    <property type="project" value="InterPro"/>
</dbReference>
<organism evidence="2 3">
    <name type="scientific">Desulfobulbus oligotrophicus</name>
    <dbReference type="NCBI Taxonomy" id="1909699"/>
    <lineage>
        <taxon>Bacteria</taxon>
        <taxon>Pseudomonadati</taxon>
        <taxon>Thermodesulfobacteriota</taxon>
        <taxon>Desulfobulbia</taxon>
        <taxon>Desulfobulbales</taxon>
        <taxon>Desulfobulbaceae</taxon>
        <taxon>Desulfobulbus</taxon>
    </lineage>
</organism>
<dbReference type="Gene3D" id="3.40.1350.10">
    <property type="match status" value="1"/>
</dbReference>
<reference evidence="2 3" key="1">
    <citation type="submission" date="2020-05" db="EMBL/GenBank/DDBJ databases">
        <title>Complete genome of Desulfobulbus oligotrophicus.</title>
        <authorList>
            <person name="Podar M."/>
        </authorList>
    </citation>
    <scope>NUCLEOTIDE SEQUENCE [LARGE SCALE GENOMIC DNA]</scope>
    <source>
        <strain evidence="2 3">Prop6</strain>
    </source>
</reference>
<feature type="domain" description="Card1 endonuclease" evidence="1">
    <location>
        <begin position="211"/>
        <end position="284"/>
    </location>
</feature>
<sequence>MALFHCRHCGHLREVAQEHIGKQAKCTQCREVSPIYDTLLFIEKIVEQIMVLQKELAALRQSTSPPDHLEMEVVDRPGEEYVSLQDIDIHNTTVLATSEQYAPIVDWFAQKQMQASVDQKELDTTGFFDEVALELGNEYDVFGKIGEKIRRAHTKGYTNLNFPLAQESQKNIQKITSFFSQLYTYSFIAKYFYQKKEKIAHISLQTSPAIVQFFQGSWLEWFVFIKLANILQEKQLPFSGTRRMNIRFANEDTHELDAVFLINQSILLCIECKSGEFRRDLDKLQRLRSRMQIAPEHFLLCVAGLNEEQARGLSSMYEMTVTNEKSIFEHVKQLLTCT</sequence>
<name>A0A7T5VDB6_9BACT</name>
<dbReference type="InterPro" id="IPR011856">
    <property type="entry name" value="tRNA_endonuc-like_dom_sf"/>
</dbReference>
<dbReference type="SUPFAM" id="SSF52980">
    <property type="entry name" value="Restriction endonuclease-like"/>
    <property type="match status" value="1"/>
</dbReference>
<evidence type="ECO:0000259" key="1">
    <source>
        <dbReference type="Pfam" id="PF09002"/>
    </source>
</evidence>
<dbReference type="InterPro" id="IPR015093">
    <property type="entry name" value="Card1_endonucl_dom"/>
</dbReference>
<evidence type="ECO:0000313" key="2">
    <source>
        <dbReference type="EMBL" id="QQG65809.1"/>
    </source>
</evidence>
<dbReference type="KEGG" id="dog:HP555_08000"/>
<dbReference type="InterPro" id="IPR011335">
    <property type="entry name" value="Restrct_endonuc-II-like"/>
</dbReference>
<protein>
    <submittedName>
        <fullName evidence="2">DUF1887 family protein</fullName>
    </submittedName>
</protein>
<evidence type="ECO:0000313" key="3">
    <source>
        <dbReference type="Proteomes" id="UP000596092"/>
    </source>
</evidence>
<keyword evidence="3" id="KW-1185">Reference proteome</keyword>
<gene>
    <name evidence="2" type="ORF">HP555_08000</name>
</gene>
<proteinExistence type="predicted"/>
<dbReference type="Proteomes" id="UP000596092">
    <property type="component" value="Chromosome"/>
</dbReference>
<dbReference type="Pfam" id="PF09002">
    <property type="entry name" value="Card1_endonuc"/>
    <property type="match status" value="1"/>
</dbReference>